<dbReference type="GO" id="GO:0006508">
    <property type="term" value="P:proteolysis"/>
    <property type="evidence" value="ECO:0007669"/>
    <property type="project" value="InterPro"/>
</dbReference>
<accession>A0AAE0ICU5</accession>
<comment type="similarity">
    <text evidence="1">Belongs to the peptidase A1 family.</text>
</comment>
<sequence length="442" mass="47734">MKHSFTVLALGFSLCCSAATLGYRDDLVPTREDVAGHGGGGPFNVPLTDWFKTTTARNHGKYKTDLQWYTTIAVGTPPQKFNVLIDTGSTGLLIPKKGCTSCGKDQHLFDSSRSQTFRNSPGVEFDTQFGSGGDTVPLPESQSANCTVVTDRISFANIGVHPVDQQFLLCHGYTPGLASQPGIDGILGFPSNSTVRWAEGNYTTLPGFTPLYWNLFEAGRLGREPEFGLSLKPLCKKGGELTLGGIDERRLRKSTLKTARLDRELSGYKGTWVAELVSVSVGGQQFFLTTTDNTTAPATGYALLDTGGAIMFTPDPQTTRALYALISPDIVPIDELGSWGGPCGVLDRLAKDFTFSFPKANTGGETVEVKLPKRFFNLGVYPGIDPANKTCQAVFADYGPGIEARDPIHGRPGWVFGSPLFKAYYTVWNGAAMEMGFAEPVY</sequence>
<evidence type="ECO:0000256" key="2">
    <source>
        <dbReference type="SAM" id="SignalP"/>
    </source>
</evidence>
<gene>
    <name evidence="4" type="ORF">B0H66DRAFT_601387</name>
</gene>
<proteinExistence type="inferred from homology"/>
<dbReference type="GO" id="GO:0004190">
    <property type="term" value="F:aspartic-type endopeptidase activity"/>
    <property type="evidence" value="ECO:0007669"/>
    <property type="project" value="InterPro"/>
</dbReference>
<evidence type="ECO:0000313" key="4">
    <source>
        <dbReference type="EMBL" id="KAK3321906.1"/>
    </source>
</evidence>
<dbReference type="InterPro" id="IPR033121">
    <property type="entry name" value="PEPTIDASE_A1"/>
</dbReference>
<feature type="domain" description="Peptidase A1" evidence="3">
    <location>
        <begin position="68"/>
        <end position="438"/>
    </location>
</feature>
<evidence type="ECO:0000259" key="3">
    <source>
        <dbReference type="PROSITE" id="PS51767"/>
    </source>
</evidence>
<dbReference type="PRINTS" id="PR00792">
    <property type="entry name" value="PEPSIN"/>
</dbReference>
<keyword evidence="5" id="KW-1185">Reference proteome</keyword>
<dbReference type="GO" id="GO:0000324">
    <property type="term" value="C:fungal-type vacuole"/>
    <property type="evidence" value="ECO:0007669"/>
    <property type="project" value="TreeGrafter"/>
</dbReference>
<comment type="caution">
    <text evidence="4">The sequence shown here is derived from an EMBL/GenBank/DDBJ whole genome shotgun (WGS) entry which is preliminary data.</text>
</comment>
<name>A0AAE0ICU5_9PEZI</name>
<dbReference type="Gene3D" id="2.40.70.10">
    <property type="entry name" value="Acid Proteases"/>
    <property type="match status" value="2"/>
</dbReference>
<reference evidence="4" key="2">
    <citation type="submission" date="2023-06" db="EMBL/GenBank/DDBJ databases">
        <authorList>
            <consortium name="Lawrence Berkeley National Laboratory"/>
            <person name="Haridas S."/>
            <person name="Hensen N."/>
            <person name="Bonometti L."/>
            <person name="Westerberg I."/>
            <person name="Brannstrom I.O."/>
            <person name="Guillou S."/>
            <person name="Cros-Aarteil S."/>
            <person name="Calhoun S."/>
            <person name="Kuo A."/>
            <person name="Mondo S."/>
            <person name="Pangilinan J."/>
            <person name="Riley R."/>
            <person name="Labutti K."/>
            <person name="Andreopoulos B."/>
            <person name="Lipzen A."/>
            <person name="Chen C."/>
            <person name="Yanf M."/>
            <person name="Daum C."/>
            <person name="Ng V."/>
            <person name="Clum A."/>
            <person name="Steindorff A."/>
            <person name="Ohm R."/>
            <person name="Martin F."/>
            <person name="Silar P."/>
            <person name="Natvig D."/>
            <person name="Lalanne C."/>
            <person name="Gautier V."/>
            <person name="Ament-Velasquez S.L."/>
            <person name="Kruys A."/>
            <person name="Hutchinson M.I."/>
            <person name="Powell A.J."/>
            <person name="Barry K."/>
            <person name="Miller A.N."/>
            <person name="Grigoriev I.V."/>
            <person name="Debuchy R."/>
            <person name="Gladieux P."/>
            <person name="Thoren M.H."/>
            <person name="Johannesson H."/>
        </authorList>
    </citation>
    <scope>NUCLEOTIDE SEQUENCE</scope>
    <source>
        <strain evidence="4">CBS 118394</strain>
    </source>
</reference>
<dbReference type="PANTHER" id="PTHR47966">
    <property type="entry name" value="BETA-SITE APP-CLEAVING ENZYME, ISOFORM A-RELATED"/>
    <property type="match status" value="1"/>
</dbReference>
<feature type="signal peptide" evidence="2">
    <location>
        <begin position="1"/>
        <end position="22"/>
    </location>
</feature>
<dbReference type="InterPro" id="IPR021109">
    <property type="entry name" value="Peptidase_aspartic_dom_sf"/>
</dbReference>
<evidence type="ECO:0000313" key="5">
    <source>
        <dbReference type="Proteomes" id="UP001283341"/>
    </source>
</evidence>
<organism evidence="4 5">
    <name type="scientific">Apodospora peruviana</name>
    <dbReference type="NCBI Taxonomy" id="516989"/>
    <lineage>
        <taxon>Eukaryota</taxon>
        <taxon>Fungi</taxon>
        <taxon>Dikarya</taxon>
        <taxon>Ascomycota</taxon>
        <taxon>Pezizomycotina</taxon>
        <taxon>Sordariomycetes</taxon>
        <taxon>Sordariomycetidae</taxon>
        <taxon>Sordariales</taxon>
        <taxon>Lasiosphaeriaceae</taxon>
        <taxon>Apodospora</taxon>
    </lineage>
</organism>
<dbReference type="CDD" id="cd05471">
    <property type="entry name" value="pepsin_like"/>
    <property type="match status" value="1"/>
</dbReference>
<protein>
    <submittedName>
        <fullName evidence="4">Aspartic peptidase domain-containing protein</fullName>
    </submittedName>
</protein>
<reference evidence="4" key="1">
    <citation type="journal article" date="2023" name="Mol. Phylogenet. Evol.">
        <title>Genome-scale phylogeny and comparative genomics of the fungal order Sordariales.</title>
        <authorList>
            <person name="Hensen N."/>
            <person name="Bonometti L."/>
            <person name="Westerberg I."/>
            <person name="Brannstrom I.O."/>
            <person name="Guillou S."/>
            <person name="Cros-Aarteil S."/>
            <person name="Calhoun S."/>
            <person name="Haridas S."/>
            <person name="Kuo A."/>
            <person name="Mondo S."/>
            <person name="Pangilinan J."/>
            <person name="Riley R."/>
            <person name="LaButti K."/>
            <person name="Andreopoulos B."/>
            <person name="Lipzen A."/>
            <person name="Chen C."/>
            <person name="Yan M."/>
            <person name="Daum C."/>
            <person name="Ng V."/>
            <person name="Clum A."/>
            <person name="Steindorff A."/>
            <person name="Ohm R.A."/>
            <person name="Martin F."/>
            <person name="Silar P."/>
            <person name="Natvig D.O."/>
            <person name="Lalanne C."/>
            <person name="Gautier V."/>
            <person name="Ament-Velasquez S.L."/>
            <person name="Kruys A."/>
            <person name="Hutchinson M.I."/>
            <person name="Powell A.J."/>
            <person name="Barry K."/>
            <person name="Miller A.N."/>
            <person name="Grigoriev I.V."/>
            <person name="Debuchy R."/>
            <person name="Gladieux P."/>
            <person name="Hiltunen Thoren M."/>
            <person name="Johannesson H."/>
        </authorList>
    </citation>
    <scope>NUCLEOTIDE SEQUENCE</scope>
    <source>
        <strain evidence="4">CBS 118394</strain>
    </source>
</reference>
<dbReference type="SUPFAM" id="SSF50630">
    <property type="entry name" value="Acid proteases"/>
    <property type="match status" value="1"/>
</dbReference>
<keyword evidence="2" id="KW-0732">Signal</keyword>
<dbReference type="PANTHER" id="PTHR47966:SF51">
    <property type="entry name" value="BETA-SITE APP-CLEAVING ENZYME, ISOFORM A-RELATED"/>
    <property type="match status" value="1"/>
</dbReference>
<dbReference type="AlphaFoldDB" id="A0AAE0ICU5"/>
<dbReference type="PROSITE" id="PS51767">
    <property type="entry name" value="PEPTIDASE_A1"/>
    <property type="match status" value="1"/>
</dbReference>
<dbReference type="InterPro" id="IPR034164">
    <property type="entry name" value="Pepsin-like_dom"/>
</dbReference>
<evidence type="ECO:0000256" key="1">
    <source>
        <dbReference type="ARBA" id="ARBA00007447"/>
    </source>
</evidence>
<dbReference type="Pfam" id="PF00026">
    <property type="entry name" value="Asp"/>
    <property type="match status" value="1"/>
</dbReference>
<dbReference type="EMBL" id="JAUEDM010000003">
    <property type="protein sequence ID" value="KAK3321906.1"/>
    <property type="molecule type" value="Genomic_DNA"/>
</dbReference>
<dbReference type="InterPro" id="IPR001461">
    <property type="entry name" value="Aspartic_peptidase_A1"/>
</dbReference>
<feature type="chain" id="PRO_5042145795" evidence="2">
    <location>
        <begin position="23"/>
        <end position="442"/>
    </location>
</feature>
<dbReference type="Proteomes" id="UP001283341">
    <property type="component" value="Unassembled WGS sequence"/>
</dbReference>